<organism evidence="1 2">
    <name type="scientific">Vararia minispora EC-137</name>
    <dbReference type="NCBI Taxonomy" id="1314806"/>
    <lineage>
        <taxon>Eukaryota</taxon>
        <taxon>Fungi</taxon>
        <taxon>Dikarya</taxon>
        <taxon>Basidiomycota</taxon>
        <taxon>Agaricomycotina</taxon>
        <taxon>Agaricomycetes</taxon>
        <taxon>Russulales</taxon>
        <taxon>Lachnocladiaceae</taxon>
        <taxon>Vararia</taxon>
    </lineage>
</organism>
<dbReference type="Proteomes" id="UP000814128">
    <property type="component" value="Unassembled WGS sequence"/>
</dbReference>
<name>A0ACB8QRT3_9AGAM</name>
<evidence type="ECO:0000313" key="2">
    <source>
        <dbReference type="Proteomes" id="UP000814128"/>
    </source>
</evidence>
<reference evidence="1" key="2">
    <citation type="journal article" date="2022" name="New Phytol.">
        <title>Evolutionary transition to the ectomycorrhizal habit in the genomes of a hyperdiverse lineage of mushroom-forming fungi.</title>
        <authorList>
            <person name="Looney B."/>
            <person name="Miyauchi S."/>
            <person name="Morin E."/>
            <person name="Drula E."/>
            <person name="Courty P.E."/>
            <person name="Kohler A."/>
            <person name="Kuo A."/>
            <person name="LaButti K."/>
            <person name="Pangilinan J."/>
            <person name="Lipzen A."/>
            <person name="Riley R."/>
            <person name="Andreopoulos W."/>
            <person name="He G."/>
            <person name="Johnson J."/>
            <person name="Nolan M."/>
            <person name="Tritt A."/>
            <person name="Barry K.W."/>
            <person name="Grigoriev I.V."/>
            <person name="Nagy L.G."/>
            <person name="Hibbett D."/>
            <person name="Henrissat B."/>
            <person name="Matheny P.B."/>
            <person name="Labbe J."/>
            <person name="Martin F.M."/>
        </authorList>
    </citation>
    <scope>NUCLEOTIDE SEQUENCE</scope>
    <source>
        <strain evidence="1">EC-137</strain>
    </source>
</reference>
<protein>
    <submittedName>
        <fullName evidence="1">NAD-P-binding protein</fullName>
    </submittedName>
</protein>
<proteinExistence type="predicted"/>
<dbReference type="EMBL" id="MU273498">
    <property type="protein sequence ID" value="KAI0034543.1"/>
    <property type="molecule type" value="Genomic_DNA"/>
</dbReference>
<accession>A0ACB8QRT3</accession>
<keyword evidence="2" id="KW-1185">Reference proteome</keyword>
<sequence length="294" mass="32710">MCSEPTLSSTLTSDVWARIYAAIDPQHHWKGQTYKGKVAFITGASRGIGRAIALFYAKAGASVAISARKQETLQQTKDIILEDVPHAQVGIFPADVKDPDAVAVAVSGAVEYFGRLDVLIANAGASLAFDTPMVDRDAKMWWNTFEVNLFGVYNFVRAAMMHLQRTHGHIVAISSIGAQFRSRFASDYEISKHALNRLVEFIAQEYPEIKIFSFHPGGVRTELAISTRLEEKFGVEFSDPPELAAAATLCLTSGRYDWLNGRFYSVCWDIEEVERDWKDKILEKELLVSKLAVS</sequence>
<reference evidence="1" key="1">
    <citation type="submission" date="2021-02" db="EMBL/GenBank/DDBJ databases">
        <authorList>
            <consortium name="DOE Joint Genome Institute"/>
            <person name="Ahrendt S."/>
            <person name="Looney B.P."/>
            <person name="Miyauchi S."/>
            <person name="Morin E."/>
            <person name="Drula E."/>
            <person name="Courty P.E."/>
            <person name="Chicoki N."/>
            <person name="Fauchery L."/>
            <person name="Kohler A."/>
            <person name="Kuo A."/>
            <person name="Labutti K."/>
            <person name="Pangilinan J."/>
            <person name="Lipzen A."/>
            <person name="Riley R."/>
            <person name="Andreopoulos W."/>
            <person name="He G."/>
            <person name="Johnson J."/>
            <person name="Barry K.W."/>
            <person name="Grigoriev I.V."/>
            <person name="Nagy L."/>
            <person name="Hibbett D."/>
            <person name="Henrissat B."/>
            <person name="Matheny P.B."/>
            <person name="Labbe J."/>
            <person name="Martin F."/>
        </authorList>
    </citation>
    <scope>NUCLEOTIDE SEQUENCE</scope>
    <source>
        <strain evidence="1">EC-137</strain>
    </source>
</reference>
<comment type="caution">
    <text evidence="1">The sequence shown here is derived from an EMBL/GenBank/DDBJ whole genome shotgun (WGS) entry which is preliminary data.</text>
</comment>
<gene>
    <name evidence="1" type="ORF">K488DRAFT_45172</name>
</gene>
<evidence type="ECO:0000313" key="1">
    <source>
        <dbReference type="EMBL" id="KAI0034543.1"/>
    </source>
</evidence>